<reference evidence="1 2" key="1">
    <citation type="journal article" date="2019" name="Sci. Rep.">
        <title>Orb-weaving spider Araneus ventricosus genome elucidates the spidroin gene catalogue.</title>
        <authorList>
            <person name="Kono N."/>
            <person name="Nakamura H."/>
            <person name="Ohtoshi R."/>
            <person name="Moran D.A.P."/>
            <person name="Shinohara A."/>
            <person name="Yoshida Y."/>
            <person name="Fujiwara M."/>
            <person name="Mori M."/>
            <person name="Tomita M."/>
            <person name="Arakawa K."/>
        </authorList>
    </citation>
    <scope>NUCLEOTIDE SEQUENCE [LARGE SCALE GENOMIC DNA]</scope>
</reference>
<evidence type="ECO:0000313" key="2">
    <source>
        <dbReference type="Proteomes" id="UP000499080"/>
    </source>
</evidence>
<comment type="caution">
    <text evidence="1">The sequence shown here is derived from an EMBL/GenBank/DDBJ whole genome shotgun (WGS) entry which is preliminary data.</text>
</comment>
<protein>
    <submittedName>
        <fullName evidence="1">Uncharacterized protein</fullName>
    </submittedName>
</protein>
<evidence type="ECO:0000313" key="1">
    <source>
        <dbReference type="EMBL" id="GBN78772.1"/>
    </source>
</evidence>
<dbReference type="EMBL" id="BGPR01018299">
    <property type="protein sequence ID" value="GBN78772.1"/>
    <property type="molecule type" value="Genomic_DNA"/>
</dbReference>
<sequence length="134" mass="15581">MSQRNSDLYLYYPSWSQGRSVVEIWCCSLIEESRVKGTEFFSFCDPGTLALVNHYVLKMVCYGTLERNVQVHVLSSSSNHCSKIRDPSKNSRRLESKWGANISHRQTELSREKAFKAELVNKGFILCFIFEFHF</sequence>
<proteinExistence type="predicted"/>
<accession>A0A4Y2RSF7</accession>
<dbReference type="AlphaFoldDB" id="A0A4Y2RSF7"/>
<name>A0A4Y2RSF7_ARAVE</name>
<gene>
    <name evidence="1" type="ORF">AVEN_241726_1</name>
</gene>
<organism evidence="1 2">
    <name type="scientific">Araneus ventricosus</name>
    <name type="common">Orbweaver spider</name>
    <name type="synonym">Epeira ventricosa</name>
    <dbReference type="NCBI Taxonomy" id="182803"/>
    <lineage>
        <taxon>Eukaryota</taxon>
        <taxon>Metazoa</taxon>
        <taxon>Ecdysozoa</taxon>
        <taxon>Arthropoda</taxon>
        <taxon>Chelicerata</taxon>
        <taxon>Arachnida</taxon>
        <taxon>Araneae</taxon>
        <taxon>Araneomorphae</taxon>
        <taxon>Entelegynae</taxon>
        <taxon>Araneoidea</taxon>
        <taxon>Araneidae</taxon>
        <taxon>Araneus</taxon>
    </lineage>
</organism>
<dbReference type="Proteomes" id="UP000499080">
    <property type="component" value="Unassembled WGS sequence"/>
</dbReference>
<keyword evidence="2" id="KW-1185">Reference proteome</keyword>